<evidence type="ECO:0000313" key="3">
    <source>
        <dbReference type="EMBL" id="TCS96481.1"/>
    </source>
</evidence>
<dbReference type="NCBIfam" id="NF003361">
    <property type="entry name" value="PRK04435.1"/>
    <property type="match status" value="1"/>
</dbReference>
<evidence type="ECO:0000313" key="4">
    <source>
        <dbReference type="Proteomes" id="UP000294937"/>
    </source>
</evidence>
<evidence type="ECO:0000256" key="1">
    <source>
        <dbReference type="HAMAP-Rule" id="MF_00707"/>
    </source>
</evidence>
<organism evidence="3 4">
    <name type="scientific">Hazenella coriacea</name>
    <dbReference type="NCBI Taxonomy" id="1179467"/>
    <lineage>
        <taxon>Bacteria</taxon>
        <taxon>Bacillati</taxon>
        <taxon>Bacillota</taxon>
        <taxon>Bacilli</taxon>
        <taxon>Bacillales</taxon>
        <taxon>Thermoactinomycetaceae</taxon>
        <taxon>Hazenella</taxon>
    </lineage>
</organism>
<evidence type="ECO:0000259" key="2">
    <source>
        <dbReference type="PROSITE" id="PS51671"/>
    </source>
</evidence>
<accession>A0A4R3L8X3</accession>
<reference evidence="3 4" key="1">
    <citation type="submission" date="2019-03" db="EMBL/GenBank/DDBJ databases">
        <title>Genomic Encyclopedia of Type Strains, Phase IV (KMG-IV): sequencing the most valuable type-strain genomes for metagenomic binning, comparative biology and taxonomic classification.</title>
        <authorList>
            <person name="Goeker M."/>
        </authorList>
    </citation>
    <scope>NUCLEOTIDE SEQUENCE [LARGE SCALE GENOMIC DNA]</scope>
    <source>
        <strain evidence="3 4">DSM 45707</strain>
    </source>
</reference>
<dbReference type="PROSITE" id="PS51671">
    <property type="entry name" value="ACT"/>
    <property type="match status" value="1"/>
</dbReference>
<dbReference type="Proteomes" id="UP000294937">
    <property type="component" value="Unassembled WGS sequence"/>
</dbReference>
<dbReference type="CDD" id="cd04888">
    <property type="entry name" value="ACT_PheB-BS"/>
    <property type="match status" value="1"/>
</dbReference>
<dbReference type="InterPro" id="IPR008310">
    <property type="entry name" value="UPF0735_ACT_dom-cont"/>
</dbReference>
<sequence>MSQEDPFVLVRVEMLPEAIQKTLEVKRLIETGQVFSVQEAVEQVGLSRSSFYKYRDHVFSFRTMVKEKIVTISMVLEHRAGVLSSVLRFLASSDANVLTIHQTIPLQGEANVSMSVDTQQMVTEINQVLVGLQQLDGVRKAVVVATGE</sequence>
<dbReference type="EMBL" id="SMAG01000001">
    <property type="protein sequence ID" value="TCS96481.1"/>
    <property type="molecule type" value="Genomic_DNA"/>
</dbReference>
<proteinExistence type="inferred from homology"/>
<comment type="similarity">
    <text evidence="1">Belongs to the UPF0735 family.</text>
</comment>
<dbReference type="InterPro" id="IPR045865">
    <property type="entry name" value="ACT-like_dom_sf"/>
</dbReference>
<dbReference type="SUPFAM" id="SSF55021">
    <property type="entry name" value="ACT-like"/>
    <property type="match status" value="1"/>
</dbReference>
<dbReference type="AlphaFoldDB" id="A0A4R3L8X3"/>
<feature type="domain" description="ACT" evidence="2">
    <location>
        <begin position="71"/>
        <end position="146"/>
    </location>
</feature>
<dbReference type="PIRSF" id="PIRSF025624">
    <property type="entry name" value="ACT_PheB"/>
    <property type="match status" value="1"/>
</dbReference>
<dbReference type="HAMAP" id="MF_00707">
    <property type="entry name" value="UPF0735"/>
    <property type="match status" value="1"/>
</dbReference>
<protein>
    <recommendedName>
        <fullName evidence="1">UPF0735 ACT domain-containing protein EDD58_101114</fullName>
    </recommendedName>
</protein>
<gene>
    <name evidence="3" type="ORF">EDD58_101114</name>
</gene>
<comment type="caution">
    <text evidence="3">The sequence shown here is derived from an EMBL/GenBank/DDBJ whole genome shotgun (WGS) entry which is preliminary data.</text>
</comment>
<dbReference type="InterPro" id="IPR002912">
    <property type="entry name" value="ACT_dom"/>
</dbReference>
<keyword evidence="4" id="KW-1185">Reference proteome</keyword>
<name>A0A4R3L8X3_9BACL</name>